<feature type="compositionally biased region" description="Polar residues" evidence="1">
    <location>
        <begin position="19"/>
        <end position="46"/>
    </location>
</feature>
<evidence type="ECO:0000256" key="1">
    <source>
        <dbReference type="SAM" id="MobiDB-lite"/>
    </source>
</evidence>
<dbReference type="EMBL" id="AP023366">
    <property type="protein sequence ID" value="BCJ87870.1"/>
    <property type="molecule type" value="Genomic_DNA"/>
</dbReference>
<gene>
    <name evidence="2" type="ORF">skT53_28550</name>
</gene>
<evidence type="ECO:0008006" key="4">
    <source>
        <dbReference type="Google" id="ProtNLM"/>
    </source>
</evidence>
<feature type="region of interest" description="Disordered" evidence="1">
    <location>
        <begin position="19"/>
        <end position="53"/>
    </location>
</feature>
<dbReference type="SUPFAM" id="SSF160214">
    <property type="entry name" value="FlaG-like"/>
    <property type="match status" value="1"/>
</dbReference>
<dbReference type="PANTHER" id="PTHR37166">
    <property type="entry name" value="PROTEIN FLAG"/>
    <property type="match status" value="1"/>
</dbReference>
<dbReference type="Gene3D" id="3.30.160.170">
    <property type="entry name" value="FlaG-like"/>
    <property type="match status" value="1"/>
</dbReference>
<protein>
    <recommendedName>
        <fullName evidence="4">Flagellar biosynthesis protein FlaG</fullName>
    </recommendedName>
</protein>
<dbReference type="InterPro" id="IPR005186">
    <property type="entry name" value="FlaG"/>
</dbReference>
<proteinExistence type="predicted"/>
<evidence type="ECO:0000313" key="2">
    <source>
        <dbReference type="EMBL" id="BCJ87870.1"/>
    </source>
</evidence>
<reference evidence="2 3" key="1">
    <citation type="submission" date="2020-08" db="EMBL/GenBank/DDBJ databases">
        <title>Complete Genome Sequence of Effusibacillus dendaii Strain skT53, Isolated from Farmland soil.</title>
        <authorList>
            <person name="Konishi T."/>
            <person name="Kawasaki H."/>
        </authorList>
    </citation>
    <scope>NUCLEOTIDE SEQUENCE [LARGE SCALE GENOMIC DNA]</scope>
    <source>
        <strain evidence="3">skT53</strain>
    </source>
</reference>
<accession>A0A7I8DH03</accession>
<dbReference type="AlphaFoldDB" id="A0A7I8DH03"/>
<dbReference type="InterPro" id="IPR035924">
    <property type="entry name" value="FlaG-like_sf"/>
</dbReference>
<dbReference type="KEGG" id="eff:skT53_28550"/>
<dbReference type="RefSeq" id="WP_200758331.1">
    <property type="nucleotide sequence ID" value="NZ_AP023366.1"/>
</dbReference>
<dbReference type="PANTHER" id="PTHR37166:SF1">
    <property type="entry name" value="PROTEIN FLAG"/>
    <property type="match status" value="1"/>
</dbReference>
<name>A0A7I8DH03_9BACL</name>
<dbReference type="Proteomes" id="UP000593802">
    <property type="component" value="Chromosome"/>
</dbReference>
<dbReference type="Pfam" id="PF03646">
    <property type="entry name" value="FlaG"/>
    <property type="match status" value="1"/>
</dbReference>
<sequence>MKVPGVDAVDLRTKMASQTLTPEASLPSGTLIGNNAAGSPADSFTQEMHRKSKEQQVRQAMEQINTALEAFQSKVRYQLEYKNNTYVIQLVEKEGDRVLYQMPPDGILQVAEKLKEALGMIIDLKV</sequence>
<evidence type="ECO:0000313" key="3">
    <source>
        <dbReference type="Proteomes" id="UP000593802"/>
    </source>
</evidence>
<keyword evidence="3" id="KW-1185">Reference proteome</keyword>
<organism evidence="2 3">
    <name type="scientific">Effusibacillus dendaii</name>
    <dbReference type="NCBI Taxonomy" id="2743772"/>
    <lineage>
        <taxon>Bacteria</taxon>
        <taxon>Bacillati</taxon>
        <taxon>Bacillota</taxon>
        <taxon>Bacilli</taxon>
        <taxon>Bacillales</taxon>
        <taxon>Alicyclobacillaceae</taxon>
        <taxon>Effusibacillus</taxon>
    </lineage>
</organism>